<dbReference type="GO" id="GO:0008093">
    <property type="term" value="F:cytoskeletal anchor activity"/>
    <property type="evidence" value="ECO:0007669"/>
    <property type="project" value="TreeGrafter"/>
</dbReference>
<dbReference type="InterPro" id="IPR001715">
    <property type="entry name" value="CH_dom"/>
</dbReference>
<dbReference type="PROSITE" id="PS51460">
    <property type="entry name" value="GAR"/>
    <property type="match status" value="1"/>
</dbReference>
<evidence type="ECO:0000259" key="8">
    <source>
        <dbReference type="PROSITE" id="PS51460"/>
    </source>
</evidence>
<dbReference type="GO" id="GO:0008017">
    <property type="term" value="F:microtubule binding"/>
    <property type="evidence" value="ECO:0007669"/>
    <property type="project" value="Ensembl"/>
</dbReference>
<sequence>MQPAIQVWFGEDLPLSPRSPLTPRHGPGLANVCQYDEWITVRHAATLLPMQEDLSIWLSGLLGIEVKAERLLEELDNGVLLCQLIKVLQNMVKTCNSEEPENFPMGKVPCKKDAASGSFFARDNTANFLHWCRHIGVDETYLFESEGLVLHKDPRQVYLCLLEIGRIVSRYGVEPPVLVKLEKEIELEETLLNTSGPEDSISIPKSCCQHEELHEAVKHIAEDPPCSCSHRFSIEYLSEGRYRLGDKILFIRMLHGKHVMVRVGGGWDTLQGFLLKYDPCRILQFATLEQKILAFQKGVSNESAPDLPNRTPQPPEMNPLSAVNMFQKQNSKPGTPVGIPRGKEKQARQPGVLPPSSSPKGGNLGSVSVHSKLPNSVAASSHPKLKPSKGITKKPHAPLNNVASSNPISKNTSSPALSRTAPCASESLRKCIASPSTPKAKVIPAKNSRDLPDSTRLPSKCSGKTEPKYLKHNHISSRDGAAFHLAAHLNSSSKCPKLPKANIHARPKPSPSFQSSAKMTKPSSKTTATGPGTRSQPSDRAPQAKPLPAQKLKSALSLNQPASGSSVSPAKAAQELKDKNIVSVAKKQLQNKSTGQKKGPSPSKSPSRTPLSIVSLPQSSAKTQTAPKSAQTATKGPCSAKGSSKSSKTPTSTRKPPSSVKETDSGDKKPTAKKKEDDDHYFVMTGSKKPRK</sequence>
<feature type="compositionally biased region" description="Polar residues" evidence="6">
    <location>
        <begin position="511"/>
        <end position="538"/>
    </location>
</feature>
<feature type="region of interest" description="Disordered" evidence="6">
    <location>
        <begin position="301"/>
        <end position="320"/>
    </location>
</feature>
<evidence type="ECO:0000313" key="10">
    <source>
        <dbReference type="Proteomes" id="UP000694414"/>
    </source>
</evidence>
<dbReference type="Pfam" id="PF00307">
    <property type="entry name" value="CH"/>
    <property type="match status" value="1"/>
</dbReference>
<evidence type="ECO:0000256" key="6">
    <source>
        <dbReference type="SAM" id="MobiDB-lite"/>
    </source>
</evidence>
<feature type="region of interest" description="Disordered" evidence="6">
    <location>
        <begin position="494"/>
        <end position="692"/>
    </location>
</feature>
<dbReference type="AlphaFoldDB" id="A0A8C8ZTP0"/>
<feature type="compositionally biased region" description="Polar residues" evidence="6">
    <location>
        <begin position="365"/>
        <end position="379"/>
    </location>
</feature>
<dbReference type="InterPro" id="IPR036534">
    <property type="entry name" value="GAR_dom_sf"/>
</dbReference>
<dbReference type="Ensembl" id="ENSPSMT00000023207.1">
    <property type="protein sequence ID" value="ENSPSMP00000020018.1"/>
    <property type="gene ID" value="ENSPSMG00000014137.1"/>
</dbReference>
<evidence type="ECO:0000256" key="4">
    <source>
        <dbReference type="ARBA" id="ARBA00023212"/>
    </source>
</evidence>
<feature type="compositionally biased region" description="Polar residues" evidence="6">
    <location>
        <begin position="401"/>
        <end position="417"/>
    </location>
</feature>
<evidence type="ECO:0000256" key="3">
    <source>
        <dbReference type="ARBA" id="ARBA00022553"/>
    </source>
</evidence>
<feature type="compositionally biased region" description="Polar residues" evidence="6">
    <location>
        <begin position="556"/>
        <end position="568"/>
    </location>
</feature>
<reference evidence="9" key="2">
    <citation type="submission" date="2025-09" db="UniProtKB">
        <authorList>
            <consortium name="Ensembl"/>
        </authorList>
    </citation>
    <scope>IDENTIFICATION</scope>
</reference>
<gene>
    <name evidence="9" type="primary">GAS2L3</name>
</gene>
<dbReference type="Proteomes" id="UP000694414">
    <property type="component" value="Unplaced"/>
</dbReference>
<evidence type="ECO:0000259" key="7">
    <source>
        <dbReference type="PROSITE" id="PS50021"/>
    </source>
</evidence>
<name>A0A8C8ZTP0_PROSS</name>
<feature type="region of interest" description="Disordered" evidence="6">
    <location>
        <begin position="435"/>
        <end position="467"/>
    </location>
</feature>
<dbReference type="SMART" id="SM00033">
    <property type="entry name" value="CH"/>
    <property type="match status" value="1"/>
</dbReference>
<dbReference type="InterPro" id="IPR036872">
    <property type="entry name" value="CH_dom_sf"/>
</dbReference>
<dbReference type="InterPro" id="IPR003108">
    <property type="entry name" value="GAR_dom"/>
</dbReference>
<dbReference type="GO" id="GO:0015630">
    <property type="term" value="C:microtubule cytoskeleton"/>
    <property type="evidence" value="ECO:0007669"/>
    <property type="project" value="Ensembl"/>
</dbReference>
<dbReference type="GO" id="GO:0000226">
    <property type="term" value="P:microtubule cytoskeleton organization"/>
    <property type="evidence" value="ECO:0007669"/>
    <property type="project" value="Ensembl"/>
</dbReference>
<dbReference type="PANTHER" id="PTHR46756:SF7">
    <property type="entry name" value="GAS2-LIKE PROTEIN 3"/>
    <property type="match status" value="1"/>
</dbReference>
<dbReference type="SMART" id="SM00243">
    <property type="entry name" value="GAS2"/>
    <property type="match status" value="1"/>
</dbReference>
<keyword evidence="3" id="KW-0597">Phosphoprotein</keyword>
<dbReference type="GO" id="GO:0005884">
    <property type="term" value="C:actin filament"/>
    <property type="evidence" value="ECO:0007669"/>
    <property type="project" value="TreeGrafter"/>
</dbReference>
<dbReference type="PANTHER" id="PTHR46756">
    <property type="entry name" value="TRANSGELIN"/>
    <property type="match status" value="1"/>
</dbReference>
<dbReference type="SUPFAM" id="SSF47576">
    <property type="entry name" value="Calponin-homology domain, CH-domain"/>
    <property type="match status" value="1"/>
</dbReference>
<evidence type="ECO:0000256" key="2">
    <source>
        <dbReference type="ARBA" id="ARBA00022490"/>
    </source>
</evidence>
<organism evidence="9 10">
    <name type="scientific">Prolemur simus</name>
    <name type="common">Greater bamboo lemur</name>
    <name type="synonym">Hapalemur simus</name>
    <dbReference type="NCBI Taxonomy" id="1328070"/>
    <lineage>
        <taxon>Eukaryota</taxon>
        <taxon>Metazoa</taxon>
        <taxon>Chordata</taxon>
        <taxon>Craniata</taxon>
        <taxon>Vertebrata</taxon>
        <taxon>Euteleostomi</taxon>
        <taxon>Mammalia</taxon>
        <taxon>Eutheria</taxon>
        <taxon>Euarchontoglires</taxon>
        <taxon>Primates</taxon>
        <taxon>Strepsirrhini</taxon>
        <taxon>Lemuriformes</taxon>
        <taxon>Lemuridae</taxon>
        <taxon>Prolemur</taxon>
    </lineage>
</organism>
<dbReference type="FunFam" id="3.30.920.20:FF:000003">
    <property type="entry name" value="Growth arrest-specific 2 like 3"/>
    <property type="match status" value="1"/>
</dbReference>
<evidence type="ECO:0000256" key="1">
    <source>
        <dbReference type="ARBA" id="ARBA00004245"/>
    </source>
</evidence>
<feature type="compositionally biased region" description="Low complexity" evidence="6">
    <location>
        <begin position="643"/>
        <end position="659"/>
    </location>
</feature>
<feature type="region of interest" description="Disordered" evidence="6">
    <location>
        <begin position="327"/>
        <end position="421"/>
    </location>
</feature>
<comment type="similarity">
    <text evidence="5">Belongs to the GAS2 family.</text>
</comment>
<comment type="subcellular location">
    <subcellularLocation>
        <location evidence="1">Cytoplasm</location>
        <location evidence="1">Cytoskeleton</location>
    </subcellularLocation>
</comment>
<feature type="compositionally biased region" description="Basic residues" evidence="6">
    <location>
        <begin position="383"/>
        <end position="396"/>
    </location>
</feature>
<feature type="compositionally biased region" description="Basic and acidic residues" evidence="6">
    <location>
        <begin position="661"/>
        <end position="681"/>
    </location>
</feature>
<evidence type="ECO:0000313" key="9">
    <source>
        <dbReference type="Ensembl" id="ENSPSMP00000020018.1"/>
    </source>
</evidence>
<feature type="domain" description="GAR" evidence="8">
    <location>
        <begin position="208"/>
        <end position="281"/>
    </location>
</feature>
<dbReference type="FunFam" id="1.10.418.10:FF:000052">
    <property type="entry name" value="Growth arrest specific 2"/>
    <property type="match status" value="1"/>
</dbReference>
<feature type="domain" description="Calponin-homology (CH)" evidence="7">
    <location>
        <begin position="48"/>
        <end position="168"/>
    </location>
</feature>
<accession>A0A8C8ZTP0</accession>
<keyword evidence="2" id="KW-0963">Cytoplasm</keyword>
<keyword evidence="10" id="KW-1185">Reference proteome</keyword>
<dbReference type="Gene3D" id="3.30.920.20">
    <property type="entry name" value="Gas2-like domain"/>
    <property type="match status" value="1"/>
</dbReference>
<dbReference type="GO" id="GO:0051015">
    <property type="term" value="F:actin filament binding"/>
    <property type="evidence" value="ECO:0007669"/>
    <property type="project" value="TreeGrafter"/>
</dbReference>
<dbReference type="Gene3D" id="1.10.418.10">
    <property type="entry name" value="Calponin-like domain"/>
    <property type="match status" value="1"/>
</dbReference>
<proteinExistence type="inferred from homology"/>
<dbReference type="PROSITE" id="PS50021">
    <property type="entry name" value="CH"/>
    <property type="match status" value="1"/>
</dbReference>
<evidence type="ECO:0000256" key="5">
    <source>
        <dbReference type="ARBA" id="ARBA00038441"/>
    </source>
</evidence>
<feature type="compositionally biased region" description="Low complexity" evidence="6">
    <location>
        <begin position="592"/>
        <end position="612"/>
    </location>
</feature>
<dbReference type="GO" id="GO:0051764">
    <property type="term" value="P:actin crosslink formation"/>
    <property type="evidence" value="ECO:0007669"/>
    <property type="project" value="TreeGrafter"/>
</dbReference>
<reference evidence="9" key="1">
    <citation type="submission" date="2025-08" db="UniProtKB">
        <authorList>
            <consortium name="Ensembl"/>
        </authorList>
    </citation>
    <scope>IDENTIFICATION</scope>
</reference>
<dbReference type="SUPFAM" id="SSF143575">
    <property type="entry name" value="GAS2 domain-like"/>
    <property type="match status" value="1"/>
</dbReference>
<keyword evidence="4" id="KW-0206">Cytoskeleton</keyword>
<feature type="compositionally biased region" description="Polar residues" evidence="6">
    <location>
        <begin position="615"/>
        <end position="634"/>
    </location>
</feature>
<protein>
    <submittedName>
        <fullName evidence="9">Growth arrest specific 2 like 3</fullName>
    </submittedName>
</protein>
<dbReference type="GeneTree" id="ENSGT00940000159389"/>
<dbReference type="Pfam" id="PF02187">
    <property type="entry name" value="GAS2"/>
    <property type="match status" value="1"/>
</dbReference>
<dbReference type="CDD" id="cd21269">
    <property type="entry name" value="CH_GAS2L3"/>
    <property type="match status" value="1"/>
</dbReference>